<organism evidence="4 5">
    <name type="scientific">Geodermatophilus arenarius</name>
    <dbReference type="NCBI Taxonomy" id="1137990"/>
    <lineage>
        <taxon>Bacteria</taxon>
        <taxon>Bacillati</taxon>
        <taxon>Actinomycetota</taxon>
        <taxon>Actinomycetes</taxon>
        <taxon>Geodermatophilales</taxon>
        <taxon>Geodermatophilaceae</taxon>
        <taxon>Geodermatophilus</taxon>
    </lineage>
</organism>
<dbReference type="InterPro" id="IPR000792">
    <property type="entry name" value="Tscrpt_reg_LuxR_C"/>
</dbReference>
<dbReference type="Pfam" id="PF13191">
    <property type="entry name" value="AAA_16"/>
    <property type="match status" value="1"/>
</dbReference>
<dbReference type="Gene3D" id="1.25.40.10">
    <property type="entry name" value="Tetratricopeptide repeat domain"/>
    <property type="match status" value="1"/>
</dbReference>
<evidence type="ECO:0000256" key="2">
    <source>
        <dbReference type="ARBA" id="ARBA00022840"/>
    </source>
</evidence>
<dbReference type="InterPro" id="IPR027417">
    <property type="entry name" value="P-loop_NTPase"/>
</dbReference>
<dbReference type="RefSeq" id="WP_387988024.1">
    <property type="nucleotide sequence ID" value="NZ_JBHSGR010000006.1"/>
</dbReference>
<dbReference type="PANTHER" id="PTHR16305">
    <property type="entry name" value="TESTICULAR SOLUBLE ADENYLYL CYCLASE"/>
    <property type="match status" value="1"/>
</dbReference>
<accession>A0ABV9LGL0</accession>
<protein>
    <submittedName>
        <fullName evidence="4">Helix-turn-helix transcriptional regulator</fullName>
    </submittedName>
</protein>
<dbReference type="Pfam" id="PF00196">
    <property type="entry name" value="GerE"/>
    <property type="match status" value="1"/>
</dbReference>
<keyword evidence="5" id="KW-1185">Reference proteome</keyword>
<dbReference type="SMART" id="SM00421">
    <property type="entry name" value="HTH_LUXR"/>
    <property type="match status" value="1"/>
</dbReference>
<dbReference type="CDD" id="cd06170">
    <property type="entry name" value="LuxR_C_like"/>
    <property type="match status" value="1"/>
</dbReference>
<dbReference type="InterPro" id="IPR016032">
    <property type="entry name" value="Sig_transdc_resp-reg_C-effctor"/>
</dbReference>
<keyword evidence="2" id="KW-0067">ATP-binding</keyword>
<sequence length="977" mass="101829">MARWDERPLVGRTAELATLLSAVDRAVAGRGAAVLVAGDAGVGKSRLLDELTGRAAARGLRVLTGHCVDLGEVGLPYLPFVDLLRPVADELGDGAAALFAARSAAARESEAADLGSPVRALRPPVDDGRLQLFEAVATALSGLAADTPLLVVLEDLHWADRSSRDLVRYLLARLTGEPVAVVASYRSDDLHRRHPLRPLLAELVRLPGVERLDLGPLPDADVEQLVRGLAAGVPDRTVDDVVARAEGNAFYAEELLAAGLAGESLPLLLTDVLLARVEQLSPAGQQVLRVAAVAGRRVRHELVAAVGGLAPADLEAALGEAVHSHLLVVDPDGAYRFRHALVREAVLADLLPGERVRLHAAVAAHLAGVPGAGTAAERAHHLRESNDLAGALSASLDAADEARRLAAPAEQLQHLEAVLALWPAVPDAAARAGRSQAELLLDTAAAARRGGELHRAVALLRSAQDLLGPDGDRELRARVHSTLAQALGRIEDQAAALRESTAAMALVPAVPPSPVRTWAAATHARVCYDVGRRAEGDAAAEEALAAADALGLDGAWADVAVSLARSRGGEELPARLEEALARARRSGDPDVEMRVLFNLAIVAYEAGCSGETLRWSDTALARAAELGVEWSFYAAELRHLGVVSRYVVGDWDGSLALADRLARVPEMAAHVRAAGLLVQVGRGDPAAAERIAWARGLVGRLDAHVLLLLATAGAEIDLAAWAGDPATAVATARSATETLTGLWGDDRLAVVRLAATALAPVGDAAATARLTGDAAAEREWTAAGESLMAIARSAVEAHARLIGPHGVEAAAWIARVEAEAARLAGRPAPELWAAAVEAFGYGHVYEQARSRWRLAEALVAAGDREAALEPLTRAADAARELGAAPLLAAVTALARRARLELPGAGRVVETAAVFTPRETEVLALLARGRTNRQIGGELYISEKTASVHVSNILAKLGAGSRTEAVALAAARGLLPTG</sequence>
<dbReference type="PANTHER" id="PTHR16305:SF35">
    <property type="entry name" value="TRANSCRIPTIONAL ACTIVATOR DOMAIN"/>
    <property type="match status" value="1"/>
</dbReference>
<feature type="domain" description="HTH luxR-type" evidence="3">
    <location>
        <begin position="907"/>
        <end position="972"/>
    </location>
</feature>
<evidence type="ECO:0000313" key="4">
    <source>
        <dbReference type="EMBL" id="MFC4693303.1"/>
    </source>
</evidence>
<dbReference type="InterPro" id="IPR036388">
    <property type="entry name" value="WH-like_DNA-bd_sf"/>
</dbReference>
<dbReference type="SUPFAM" id="SSF52540">
    <property type="entry name" value="P-loop containing nucleoside triphosphate hydrolases"/>
    <property type="match status" value="1"/>
</dbReference>
<gene>
    <name evidence="4" type="ORF">ACFO3M_07895</name>
</gene>
<dbReference type="SUPFAM" id="SSF48452">
    <property type="entry name" value="TPR-like"/>
    <property type="match status" value="1"/>
</dbReference>
<dbReference type="PROSITE" id="PS50043">
    <property type="entry name" value="HTH_LUXR_2"/>
    <property type="match status" value="1"/>
</dbReference>
<dbReference type="InterPro" id="IPR011990">
    <property type="entry name" value="TPR-like_helical_dom_sf"/>
</dbReference>
<dbReference type="InterPro" id="IPR041664">
    <property type="entry name" value="AAA_16"/>
</dbReference>
<evidence type="ECO:0000313" key="5">
    <source>
        <dbReference type="Proteomes" id="UP001596025"/>
    </source>
</evidence>
<evidence type="ECO:0000256" key="1">
    <source>
        <dbReference type="ARBA" id="ARBA00022741"/>
    </source>
</evidence>
<name>A0ABV9LGL0_9ACTN</name>
<dbReference type="EMBL" id="JBHSGR010000006">
    <property type="protein sequence ID" value="MFC4693303.1"/>
    <property type="molecule type" value="Genomic_DNA"/>
</dbReference>
<comment type="caution">
    <text evidence="4">The sequence shown here is derived from an EMBL/GenBank/DDBJ whole genome shotgun (WGS) entry which is preliminary data.</text>
</comment>
<dbReference type="SUPFAM" id="SSF46894">
    <property type="entry name" value="C-terminal effector domain of the bipartite response regulators"/>
    <property type="match status" value="1"/>
</dbReference>
<dbReference type="Proteomes" id="UP001596025">
    <property type="component" value="Unassembled WGS sequence"/>
</dbReference>
<dbReference type="PRINTS" id="PR00038">
    <property type="entry name" value="HTHLUXR"/>
</dbReference>
<proteinExistence type="predicted"/>
<keyword evidence="1" id="KW-0547">Nucleotide-binding</keyword>
<reference evidence="5" key="1">
    <citation type="journal article" date="2019" name="Int. J. Syst. Evol. Microbiol.">
        <title>The Global Catalogue of Microorganisms (GCM) 10K type strain sequencing project: providing services to taxonomists for standard genome sequencing and annotation.</title>
        <authorList>
            <consortium name="The Broad Institute Genomics Platform"/>
            <consortium name="The Broad Institute Genome Sequencing Center for Infectious Disease"/>
            <person name="Wu L."/>
            <person name="Ma J."/>
        </authorList>
    </citation>
    <scope>NUCLEOTIDE SEQUENCE [LARGE SCALE GENOMIC DNA]</scope>
    <source>
        <strain evidence="5">CCUG 62763</strain>
    </source>
</reference>
<evidence type="ECO:0000259" key="3">
    <source>
        <dbReference type="PROSITE" id="PS50043"/>
    </source>
</evidence>
<dbReference type="Gene3D" id="1.10.10.10">
    <property type="entry name" value="Winged helix-like DNA-binding domain superfamily/Winged helix DNA-binding domain"/>
    <property type="match status" value="1"/>
</dbReference>